<evidence type="ECO:0000259" key="2">
    <source>
        <dbReference type="Pfam" id="PF01266"/>
    </source>
</evidence>
<keyword evidence="1" id="KW-0560">Oxidoreductase</keyword>
<dbReference type="Gene3D" id="3.50.50.60">
    <property type="entry name" value="FAD/NAD(P)-binding domain"/>
    <property type="match status" value="1"/>
</dbReference>
<evidence type="ECO:0000313" key="4">
    <source>
        <dbReference type="Proteomes" id="UP000252770"/>
    </source>
</evidence>
<dbReference type="SUPFAM" id="SSF54373">
    <property type="entry name" value="FAD-linked reductases, C-terminal domain"/>
    <property type="match status" value="1"/>
</dbReference>
<organism evidence="3 4">
    <name type="scientific">Desertihabitans brevis</name>
    <dbReference type="NCBI Taxonomy" id="2268447"/>
    <lineage>
        <taxon>Bacteria</taxon>
        <taxon>Bacillati</taxon>
        <taxon>Actinomycetota</taxon>
        <taxon>Actinomycetes</taxon>
        <taxon>Propionibacteriales</taxon>
        <taxon>Propionibacteriaceae</taxon>
        <taxon>Desertihabitans</taxon>
    </lineage>
</organism>
<keyword evidence="4" id="KW-1185">Reference proteome</keyword>
<sequence length="370" mass="38144">MGAAVACFCARAGLSVTVLDRGAPGGGTSSAGEGNLLVSDKEQGPELDLALYSLGIWSGELAEGADRWEYEPKGGIVVARHETELAALQELTRAQRAAGVEAVDVDLPDLLTMEPHLDPGMAGAAFYPQDAQVQPVLATLHLLALARAAGAVVRPGETVTAIERSGDRVVAVRTDHGRVPCGAVVNAAGPWAGAVAELAGVSVPVLPRRGFVLVSEPVPLTVRHKVYAADYVADVGSSDDALQSSPVVEGTPAGTILIGSTRERVGFDKTASPVALARLAQGAIGLFPGLAGLRALRCYSGFRPYLPDHLPAVGEDARLPGLWHACGHEGAGIGCSVGTGKLLSQALRGERPDLDLTPFAPARFEEVLAA</sequence>
<protein>
    <submittedName>
        <fullName evidence="3">FAD-binding oxidoreductase</fullName>
    </submittedName>
</protein>
<dbReference type="EMBL" id="QOUI01000009">
    <property type="protein sequence ID" value="RCK68850.1"/>
    <property type="molecule type" value="Genomic_DNA"/>
</dbReference>
<dbReference type="Proteomes" id="UP000252770">
    <property type="component" value="Unassembled WGS sequence"/>
</dbReference>
<dbReference type="PANTHER" id="PTHR13847">
    <property type="entry name" value="SARCOSINE DEHYDROGENASE-RELATED"/>
    <property type="match status" value="1"/>
</dbReference>
<dbReference type="InterPro" id="IPR036188">
    <property type="entry name" value="FAD/NAD-bd_sf"/>
</dbReference>
<dbReference type="GO" id="GO:0005737">
    <property type="term" value="C:cytoplasm"/>
    <property type="evidence" value="ECO:0007669"/>
    <property type="project" value="TreeGrafter"/>
</dbReference>
<name>A0A367YST3_9ACTN</name>
<gene>
    <name evidence="3" type="ORF">DT076_14550</name>
</gene>
<dbReference type="Pfam" id="PF01266">
    <property type="entry name" value="DAO"/>
    <property type="match status" value="1"/>
</dbReference>
<evidence type="ECO:0000313" key="3">
    <source>
        <dbReference type="EMBL" id="RCK68850.1"/>
    </source>
</evidence>
<dbReference type="SUPFAM" id="SSF51905">
    <property type="entry name" value="FAD/NAD(P)-binding domain"/>
    <property type="match status" value="1"/>
</dbReference>
<feature type="domain" description="FAD dependent oxidoreductase" evidence="2">
    <location>
        <begin position="1"/>
        <end position="345"/>
    </location>
</feature>
<dbReference type="InterPro" id="IPR006076">
    <property type="entry name" value="FAD-dep_OxRdtase"/>
</dbReference>
<proteinExistence type="predicted"/>
<dbReference type="AlphaFoldDB" id="A0A367YST3"/>
<dbReference type="Gene3D" id="3.30.9.10">
    <property type="entry name" value="D-Amino Acid Oxidase, subunit A, domain 2"/>
    <property type="match status" value="1"/>
</dbReference>
<evidence type="ECO:0000256" key="1">
    <source>
        <dbReference type="ARBA" id="ARBA00023002"/>
    </source>
</evidence>
<dbReference type="GO" id="GO:0016491">
    <property type="term" value="F:oxidoreductase activity"/>
    <property type="evidence" value="ECO:0007669"/>
    <property type="project" value="UniProtKB-KW"/>
</dbReference>
<comment type="caution">
    <text evidence="3">The sequence shown here is derived from an EMBL/GenBank/DDBJ whole genome shotgun (WGS) entry which is preliminary data.</text>
</comment>
<dbReference type="PANTHER" id="PTHR13847:SF287">
    <property type="entry name" value="FAD-DEPENDENT OXIDOREDUCTASE DOMAIN-CONTAINING PROTEIN 1"/>
    <property type="match status" value="1"/>
</dbReference>
<reference evidence="3 4" key="1">
    <citation type="submission" date="2018-07" db="EMBL/GenBank/DDBJ databases">
        <title>Desertimonas flava gen. nov. sp. nov.</title>
        <authorList>
            <person name="Liu S."/>
        </authorList>
    </citation>
    <scope>NUCLEOTIDE SEQUENCE [LARGE SCALE GENOMIC DNA]</scope>
    <source>
        <strain evidence="3 4">16Sb5-5</strain>
    </source>
</reference>
<accession>A0A367YST3</accession>